<sequence>MAETIQTYWPYLLAGFFVVLAVGWFLFVANRKTSVITDRRDVLDEGAAPAQRNQALIDAPRSAAGPATAELLKSQPVAAGDDLTKIKGLGPKIATMLNEMGVTRFADIARWDDAEIDKIDAQMGKFQGRIRRDAWVEQAKLLSQGDESGFVAKFGQNG</sequence>
<dbReference type="Proteomes" id="UP001343492">
    <property type="component" value="Unassembled WGS sequence"/>
</dbReference>
<keyword evidence="1" id="KW-0472">Membrane</keyword>
<feature type="transmembrane region" description="Helical" evidence="1">
    <location>
        <begin position="12"/>
        <end position="30"/>
    </location>
</feature>
<evidence type="ECO:0000256" key="1">
    <source>
        <dbReference type="SAM" id="Phobius"/>
    </source>
</evidence>
<evidence type="ECO:0000313" key="3">
    <source>
        <dbReference type="Proteomes" id="UP001343492"/>
    </source>
</evidence>
<protein>
    <submittedName>
        <fullName evidence="2">Helix-hairpin-helix domain-containing protein</fullName>
    </submittedName>
</protein>
<gene>
    <name evidence="2" type="ORF">VRS74_05295</name>
</gene>
<dbReference type="EMBL" id="JAZDQV010000004">
    <property type="protein sequence ID" value="MEE1877098.1"/>
    <property type="molecule type" value="Genomic_DNA"/>
</dbReference>
<name>A0ABU7GDB7_9SPHN</name>
<keyword evidence="1" id="KW-0812">Transmembrane</keyword>
<dbReference type="RefSeq" id="WP_354144207.1">
    <property type="nucleotide sequence ID" value="NZ_JAZDQV010000004.1"/>
</dbReference>
<comment type="caution">
    <text evidence="2">The sequence shown here is derived from an EMBL/GenBank/DDBJ whole genome shotgun (WGS) entry which is preliminary data.</text>
</comment>
<proteinExistence type="predicted"/>
<dbReference type="Gene3D" id="1.10.150.20">
    <property type="entry name" value="5' to 3' exonuclease, C-terminal subdomain"/>
    <property type="match status" value="1"/>
</dbReference>
<evidence type="ECO:0000313" key="2">
    <source>
        <dbReference type="EMBL" id="MEE1877098.1"/>
    </source>
</evidence>
<reference evidence="2 3" key="1">
    <citation type="submission" date="2024-01" db="EMBL/GenBank/DDBJ databases">
        <title>The genome sequence of Erythrobacteraceae sp. strain 1XM1-14.</title>
        <authorList>
            <person name="Liu Y."/>
        </authorList>
    </citation>
    <scope>NUCLEOTIDE SEQUENCE [LARGE SCALE GENOMIC DNA]</scope>
    <source>
        <strain evidence="2 3">1XM1-14</strain>
    </source>
</reference>
<accession>A0ABU7GDB7</accession>
<keyword evidence="1" id="KW-1133">Transmembrane helix</keyword>
<organism evidence="2 3">
    <name type="scientific">Altererythrobacter litoralis</name>
    <dbReference type="NCBI Taxonomy" id="3113904"/>
    <lineage>
        <taxon>Bacteria</taxon>
        <taxon>Pseudomonadati</taxon>
        <taxon>Pseudomonadota</taxon>
        <taxon>Alphaproteobacteria</taxon>
        <taxon>Sphingomonadales</taxon>
        <taxon>Erythrobacteraceae</taxon>
        <taxon>Altererythrobacter</taxon>
    </lineage>
</organism>
<keyword evidence="3" id="KW-1185">Reference proteome</keyword>